<dbReference type="EC" id="5.4.2.11" evidence="4 8"/>
<evidence type="ECO:0000256" key="2">
    <source>
        <dbReference type="ARBA" id="ARBA00023152"/>
    </source>
</evidence>
<dbReference type="GO" id="GO:0006094">
    <property type="term" value="P:gluconeogenesis"/>
    <property type="evidence" value="ECO:0007669"/>
    <property type="project" value="UniProtKB-UniRule"/>
</dbReference>
<feature type="binding site" evidence="4 6">
    <location>
        <begin position="114"/>
        <end position="115"/>
    </location>
    <ligand>
        <name>substrate</name>
    </ligand>
</feature>
<comment type="similarity">
    <text evidence="1 4">Belongs to the phosphoglycerate mutase family. BPG-dependent PGAM subfamily.</text>
</comment>
<keyword evidence="2 4" id="KW-0324">Glycolysis</keyword>
<dbReference type="UniPathway" id="UPA00109">
    <property type="reaction ID" value="UER00186"/>
</dbReference>
<dbReference type="EMBL" id="FMAO01000001">
    <property type="protein sequence ID" value="SCB75841.1"/>
    <property type="molecule type" value="Genomic_DNA"/>
</dbReference>
<keyword evidence="3 4" id="KW-0413">Isomerase</keyword>
<comment type="catalytic activity">
    <reaction evidence="4 8">
        <text>(2R)-2-phosphoglycerate = (2R)-3-phosphoglycerate</text>
        <dbReference type="Rhea" id="RHEA:15901"/>
        <dbReference type="ChEBI" id="CHEBI:58272"/>
        <dbReference type="ChEBI" id="CHEBI:58289"/>
        <dbReference type="EC" id="5.4.2.11"/>
    </reaction>
</comment>
<evidence type="ECO:0000256" key="7">
    <source>
        <dbReference type="PIRSR" id="PIRSR613078-3"/>
    </source>
</evidence>
<dbReference type="InterPro" id="IPR005952">
    <property type="entry name" value="Phosphogly_mut1"/>
</dbReference>
<dbReference type="Proteomes" id="UP000199268">
    <property type="component" value="Unassembled WGS sequence"/>
</dbReference>
<comment type="pathway">
    <text evidence="4 8">Carbohydrate degradation; glycolysis; pyruvate from D-glyceraldehyde 3-phosphate: step 3/5.</text>
</comment>
<feature type="binding site" evidence="4 6">
    <location>
        <begin position="21"/>
        <end position="22"/>
    </location>
    <ligand>
        <name>substrate</name>
    </ligand>
</feature>
<dbReference type="HAMAP" id="MF_01039">
    <property type="entry name" value="PGAM_GpmA"/>
    <property type="match status" value="1"/>
</dbReference>
<dbReference type="InterPro" id="IPR001345">
    <property type="entry name" value="PG/BPGM_mutase_AS"/>
</dbReference>
<evidence type="ECO:0000313" key="9">
    <source>
        <dbReference type="EMBL" id="SCB75841.1"/>
    </source>
</evidence>
<dbReference type="Gene3D" id="3.40.50.1240">
    <property type="entry name" value="Phosphoglycerate mutase-like"/>
    <property type="match status" value="1"/>
</dbReference>
<reference evidence="10" key="1">
    <citation type="submission" date="2016-08" db="EMBL/GenBank/DDBJ databases">
        <authorList>
            <person name="Varghese N."/>
            <person name="Submissions Spin"/>
        </authorList>
    </citation>
    <scope>NUCLEOTIDE SEQUENCE [LARGE SCALE GENOMIC DNA]</scope>
    <source>
        <strain evidence="10">R-53094</strain>
    </source>
</reference>
<sequence length="223" mass="25415">MVKLILMRHGESTANMQNTFTGWTDATLTDKGRQQAQAAGIALEQTAIQIDDVHTSMLKRTIMTALIVCDILNINWVPIFKTWRLNERHYGALAGLDKDQARQKYGVEQVESWRRGFTDVPPKLAKQEHQPAYDRIGVAIPLAESLEMTQQRLLPYWQEAIAPKLQDGRNEFIVAHGSSLRVLIKYLEQVPDDQLDQIDIPNGKPIIYTLDEQLQIVDKKVLD</sequence>
<keyword evidence="10" id="KW-1185">Reference proteome</keyword>
<dbReference type="SUPFAM" id="SSF53254">
    <property type="entry name" value="Phosphoglycerate mutase-like"/>
    <property type="match status" value="1"/>
</dbReference>
<feature type="binding site" evidence="4 6">
    <location>
        <begin position="8"/>
        <end position="15"/>
    </location>
    <ligand>
        <name>substrate</name>
    </ligand>
</feature>
<dbReference type="Pfam" id="PF00300">
    <property type="entry name" value="His_Phos_1"/>
    <property type="match status" value="1"/>
</dbReference>
<comment type="caution">
    <text evidence="4">Lacks conserved residue(s) required for the propagation of feature annotation.</text>
</comment>
<evidence type="ECO:0000256" key="1">
    <source>
        <dbReference type="ARBA" id="ARBA00006717"/>
    </source>
</evidence>
<accession>A0A1C3Z0E9</accession>
<proteinExistence type="inferred from homology"/>
<dbReference type="GO" id="GO:0004619">
    <property type="term" value="F:phosphoglycerate mutase activity"/>
    <property type="evidence" value="ECO:0007669"/>
    <property type="project" value="UniProtKB-UniRule"/>
</dbReference>
<evidence type="ECO:0000256" key="4">
    <source>
        <dbReference type="HAMAP-Rule" id="MF_01039"/>
    </source>
</evidence>
<evidence type="ECO:0000256" key="8">
    <source>
        <dbReference type="RuleBase" id="RU004512"/>
    </source>
</evidence>
<dbReference type="InterPro" id="IPR013078">
    <property type="entry name" value="His_Pase_superF_clade-1"/>
</dbReference>
<evidence type="ECO:0000256" key="3">
    <source>
        <dbReference type="ARBA" id="ARBA00023235"/>
    </source>
</evidence>
<dbReference type="GO" id="GO:0006096">
    <property type="term" value="P:glycolytic process"/>
    <property type="evidence" value="ECO:0007669"/>
    <property type="project" value="UniProtKB-UniRule"/>
</dbReference>
<dbReference type="OrthoDB" id="9781415at2"/>
<feature type="binding site" evidence="4 6">
    <location>
        <position position="98"/>
    </location>
    <ligand>
        <name>substrate</name>
    </ligand>
</feature>
<name>A0A1C3Z0E9_9LACO</name>
<protein>
    <recommendedName>
        <fullName evidence="4 8">2,3-bisphosphoglycerate-dependent phosphoglycerate mutase</fullName>
        <shortName evidence="4">BPG-dependent PGAM</shortName>
        <shortName evidence="4">PGAM</shortName>
        <shortName evidence="4">Phosphoglyceromutase</shortName>
        <shortName evidence="4">dPGM</shortName>
        <ecNumber evidence="4 8">5.4.2.11</ecNumber>
    </recommendedName>
</protein>
<dbReference type="PROSITE" id="PS00175">
    <property type="entry name" value="PG_MUTASE"/>
    <property type="match status" value="1"/>
</dbReference>
<comment type="function">
    <text evidence="4 8">Catalyzes the interconversion of 2-phosphoglycerate and 3-phosphoglycerate.</text>
</comment>
<dbReference type="STRING" id="1505725.GA0061074_101239"/>
<feature type="active site" description="Proton donor/acceptor" evidence="4 5">
    <location>
        <position position="87"/>
    </location>
</feature>
<dbReference type="PANTHER" id="PTHR11931">
    <property type="entry name" value="PHOSPHOGLYCERATE MUTASE"/>
    <property type="match status" value="1"/>
</dbReference>
<gene>
    <name evidence="4" type="primary">gpmA</name>
    <name evidence="9" type="ORF">GA0061074_101239</name>
</gene>
<evidence type="ECO:0000256" key="6">
    <source>
        <dbReference type="PIRSR" id="PIRSR613078-2"/>
    </source>
</evidence>
<evidence type="ECO:0000256" key="5">
    <source>
        <dbReference type="PIRSR" id="PIRSR613078-1"/>
    </source>
</evidence>
<evidence type="ECO:0000313" key="10">
    <source>
        <dbReference type="Proteomes" id="UP000199268"/>
    </source>
</evidence>
<feature type="site" description="Transition state stabilizer" evidence="4 7">
    <location>
        <position position="176"/>
    </location>
</feature>
<feature type="active site" description="Tele-phosphohistidine intermediate" evidence="4 5">
    <location>
        <position position="9"/>
    </location>
</feature>
<dbReference type="AlphaFoldDB" id="A0A1C3Z0E9"/>
<feature type="binding site" evidence="4 6">
    <location>
        <position position="60"/>
    </location>
    <ligand>
        <name>substrate</name>
    </ligand>
</feature>
<feature type="binding site" evidence="4 6">
    <location>
        <begin position="87"/>
        <end position="90"/>
    </location>
    <ligand>
        <name>substrate</name>
    </ligand>
</feature>
<dbReference type="CDD" id="cd07067">
    <property type="entry name" value="HP_PGM_like"/>
    <property type="match status" value="1"/>
</dbReference>
<dbReference type="RefSeq" id="WP_092461277.1">
    <property type="nucleotide sequence ID" value="NZ_BJEE01000002.1"/>
</dbReference>
<keyword evidence="4" id="KW-0312">Gluconeogenesis</keyword>
<dbReference type="InterPro" id="IPR029033">
    <property type="entry name" value="His_PPase_superfam"/>
</dbReference>
<dbReference type="NCBIfam" id="TIGR01258">
    <property type="entry name" value="pgm_1"/>
    <property type="match status" value="1"/>
</dbReference>
<dbReference type="SMART" id="SM00855">
    <property type="entry name" value="PGAM"/>
    <property type="match status" value="1"/>
</dbReference>
<organism evidence="9 10">
    <name type="scientific">Weissella bombi</name>
    <dbReference type="NCBI Taxonomy" id="1505725"/>
    <lineage>
        <taxon>Bacteria</taxon>
        <taxon>Bacillati</taxon>
        <taxon>Bacillota</taxon>
        <taxon>Bacilli</taxon>
        <taxon>Lactobacillales</taxon>
        <taxon>Lactobacillaceae</taxon>
        <taxon>Weissella</taxon>
    </lineage>
</organism>
<dbReference type="PIRSF" id="PIRSF000709">
    <property type="entry name" value="6PFK_2-Ptase"/>
    <property type="match status" value="1"/>
</dbReference>